<comment type="caution">
    <text evidence="2">The sequence shown here is derived from an EMBL/GenBank/DDBJ whole genome shotgun (WGS) entry which is preliminary data.</text>
</comment>
<dbReference type="InterPro" id="IPR001806">
    <property type="entry name" value="Small_GTPase"/>
</dbReference>
<evidence type="ECO:0000313" key="3">
    <source>
        <dbReference type="Proteomes" id="UP001165289"/>
    </source>
</evidence>
<dbReference type="EMBL" id="JAKMXF010000030">
    <property type="protein sequence ID" value="KAI6660658.1"/>
    <property type="molecule type" value="Genomic_DNA"/>
</dbReference>
<feature type="region of interest" description="Disordered" evidence="1">
    <location>
        <begin position="229"/>
        <end position="288"/>
    </location>
</feature>
<evidence type="ECO:0000313" key="2">
    <source>
        <dbReference type="EMBL" id="KAI6660658.1"/>
    </source>
</evidence>
<dbReference type="Proteomes" id="UP001165289">
    <property type="component" value="Unassembled WGS sequence"/>
</dbReference>
<evidence type="ECO:0000256" key="1">
    <source>
        <dbReference type="SAM" id="MobiDB-lite"/>
    </source>
</evidence>
<feature type="compositionally biased region" description="Polar residues" evidence="1">
    <location>
        <begin position="362"/>
        <end position="373"/>
    </location>
</feature>
<accession>A0AAV7KHT6</accession>
<feature type="region of interest" description="Disordered" evidence="1">
    <location>
        <begin position="362"/>
        <end position="417"/>
    </location>
</feature>
<dbReference type="PROSITE" id="PS51419">
    <property type="entry name" value="RAB"/>
    <property type="match status" value="1"/>
</dbReference>
<name>A0AAV7KHT6_9METZ</name>
<organism evidence="2 3">
    <name type="scientific">Oopsacas minuta</name>
    <dbReference type="NCBI Taxonomy" id="111878"/>
    <lineage>
        <taxon>Eukaryota</taxon>
        <taxon>Metazoa</taxon>
        <taxon>Porifera</taxon>
        <taxon>Hexactinellida</taxon>
        <taxon>Hexasterophora</taxon>
        <taxon>Lyssacinosida</taxon>
        <taxon>Leucopsacidae</taxon>
        <taxon>Oopsacas</taxon>
    </lineage>
</organism>
<dbReference type="Gene3D" id="3.40.50.300">
    <property type="entry name" value="P-loop containing nucleotide triphosphate hydrolases"/>
    <property type="match status" value="1"/>
</dbReference>
<keyword evidence="3" id="KW-1185">Reference proteome</keyword>
<gene>
    <name evidence="2" type="ORF">LOD99_10338</name>
</gene>
<dbReference type="InterPro" id="IPR027417">
    <property type="entry name" value="P-loop_NTPase"/>
</dbReference>
<proteinExistence type="predicted"/>
<dbReference type="Pfam" id="PF00071">
    <property type="entry name" value="Ras"/>
    <property type="match status" value="1"/>
</dbReference>
<protein>
    <submittedName>
        <fullName evidence="2">Ras-like protein rasD</fullName>
    </submittedName>
</protein>
<dbReference type="SUPFAM" id="SSF52540">
    <property type="entry name" value="P-loop containing nucleoside triphosphate hydrolases"/>
    <property type="match status" value="1"/>
</dbReference>
<dbReference type="GO" id="GO:0003924">
    <property type="term" value="F:GTPase activity"/>
    <property type="evidence" value="ECO:0007669"/>
    <property type="project" value="InterPro"/>
</dbReference>
<sequence>MVVCGNKKDLDEYREVPVDEVIEYCSKIGSPFMETSAKTGLCVRDSFHAVMEQLMSTDEIVSPSEAKIKFQQIADSEFAERLQTDEFSALKGANVSSSQTRHQNVTVGSRVAAKVALQEETINKIVETERLKREEMDMTLANKLQDKETGDTTGVQTWLSRELIGFNHTKNRIQELRSDDQLAQQLQDEEMAAMLQEKEDKSLANHQEEVAKGELSSLKLARSLTKPVIDPNPYPLNRTGSGNLGRPPVSQELPPMSKSKTFSTKIESPVLKPRPHPMTAKKSNPSLQSVIREVPARETISMGSVPKVGHPFLQTAADQQLFKEREISINQLDANYRPEPPAYSCIDQSKAMSCASDTISCTSESDQSDSLLNITDIPELTPRDVPIPVPDQSELTPVPPPPFSGTSPSKLRNKKKK</sequence>
<reference evidence="2 3" key="1">
    <citation type="journal article" date="2023" name="BMC Biol.">
        <title>The compact genome of the sponge Oopsacas minuta (Hexactinellida) is lacking key metazoan core genes.</title>
        <authorList>
            <person name="Santini S."/>
            <person name="Schenkelaars Q."/>
            <person name="Jourda C."/>
            <person name="Duchesne M."/>
            <person name="Belahbib H."/>
            <person name="Rocher C."/>
            <person name="Selva M."/>
            <person name="Riesgo A."/>
            <person name="Vervoort M."/>
            <person name="Leys S.P."/>
            <person name="Kodjabachian L."/>
            <person name="Le Bivic A."/>
            <person name="Borchiellini C."/>
            <person name="Claverie J.M."/>
            <person name="Renard E."/>
        </authorList>
    </citation>
    <scope>NUCLEOTIDE SEQUENCE [LARGE SCALE GENOMIC DNA]</scope>
    <source>
        <strain evidence="2">SPO-2</strain>
    </source>
</reference>
<dbReference type="AlphaFoldDB" id="A0AAV7KHT6"/>
<dbReference type="GO" id="GO:0005525">
    <property type="term" value="F:GTP binding"/>
    <property type="evidence" value="ECO:0007669"/>
    <property type="project" value="InterPro"/>
</dbReference>